<protein>
    <submittedName>
        <fullName evidence="1">Type I-E CRISPR-associated protein Cse1/CasA</fullName>
    </submittedName>
</protein>
<keyword evidence="2" id="KW-1185">Reference proteome</keyword>
<dbReference type="Proteomes" id="UP000886469">
    <property type="component" value="Unassembled WGS sequence"/>
</dbReference>
<proteinExistence type="predicted"/>
<gene>
    <name evidence="1" type="primary">casA</name>
    <name evidence="1" type="ORF">E4Q08_07895</name>
</gene>
<dbReference type="CDD" id="cd09729">
    <property type="entry name" value="Cse1_I-E"/>
    <property type="match status" value="1"/>
</dbReference>
<dbReference type="NCBIfam" id="TIGR02547">
    <property type="entry name" value="casA_cse1"/>
    <property type="match status" value="1"/>
</dbReference>
<sequence>MHMVSLLSEPWMPVRCRDGSRMWIAPDRLSDPDLLAFDADRPDFNGALAQFAVGLLQSSTPMNSETAWGKWFAEPPPANVLSEWFAPLAPAFELDAEGARFMQDFSLTAEEGVSNEIGTLLIETPGENALKNNSDHFIKRGRISAMCPHCAATALLTLQINAPAGGVGNRTGLRGGGPLTTLVVSMSIDGPTRSLWHDLWLNVRDRRGFLGLCGDAGKSALYFRFPWMNDMSAIQKTGGETTPVQVHPDQVFWAMPRRIRLDFDTVCSGECDVCGRASKQLIGQYIAKNYGFNYKGAWLHPFSPYYETKEEWLPLHPQPGGFGYRHWLGWVFGQSTGKKKQRRASVVEHALAHRRGELRLWAFGYDMDNMKPRCWYEATMPLYGLADCDEDAQQWVESQVEIWLAGADLAAFYLRSAVKDAWFGADARGDFSAIDAAFWNVTESAFYMQLQEVIDLTRQGLEGDMLQVRQRWHQVLMKTVASLFDEVFVGAGQVERQKPQRVALAYQQLNRNMRGPKMRQALHLPSSVTDKPRSSKKVTQMAAI</sequence>
<evidence type="ECO:0000313" key="1">
    <source>
        <dbReference type="EMBL" id="NMQ05191.1"/>
    </source>
</evidence>
<organism evidence="1 2">
    <name type="scientific">Candidatus Accumulibacter contiguus</name>
    <dbReference type="NCBI Taxonomy" id="2954381"/>
    <lineage>
        <taxon>Bacteria</taxon>
        <taxon>Pseudomonadati</taxon>
        <taxon>Pseudomonadota</taxon>
        <taxon>Betaproteobacteria</taxon>
        <taxon>Candidatus Accumulibacter</taxon>
    </lineage>
</organism>
<accession>A0ABX1T8B8</accession>
<dbReference type="EMBL" id="SPMX01000017">
    <property type="protein sequence ID" value="NMQ05191.1"/>
    <property type="molecule type" value="Genomic_DNA"/>
</dbReference>
<evidence type="ECO:0000313" key="2">
    <source>
        <dbReference type="Proteomes" id="UP000886469"/>
    </source>
</evidence>
<name>A0ABX1T8B8_9PROT</name>
<dbReference type="InterPro" id="IPR013381">
    <property type="entry name" value="CRISPR-assoc_prot_Cse1"/>
</dbReference>
<reference evidence="1" key="1">
    <citation type="submission" date="2019-03" db="EMBL/GenBank/DDBJ databases">
        <title>Metabolic reconstructions from genomes of highly enriched 'Candidatus Accumulibacter' and 'Candidatus Competibacter' bioreactor populations.</title>
        <authorList>
            <person name="Annavajhala M.K."/>
            <person name="Welles L."/>
            <person name="Abbas B."/>
            <person name="Sorokin D."/>
            <person name="Park H."/>
            <person name="Van Loosdrecht M."/>
            <person name="Chandran K."/>
        </authorList>
    </citation>
    <scope>NUCLEOTIDE SEQUENCE</scope>
    <source>
        <strain evidence="1">SBR_L</strain>
    </source>
</reference>
<comment type="caution">
    <text evidence="1">The sequence shown here is derived from an EMBL/GenBank/DDBJ whole genome shotgun (WGS) entry which is preliminary data.</text>
</comment>
<dbReference type="RefSeq" id="WP_332352013.1">
    <property type="nucleotide sequence ID" value="NZ_JAZKUC010000001.1"/>
</dbReference>
<dbReference type="Pfam" id="PF09481">
    <property type="entry name" value="CRISPR_Cse1"/>
    <property type="match status" value="1"/>
</dbReference>